<keyword evidence="4" id="KW-1185">Reference proteome</keyword>
<dbReference type="OrthoDB" id="9785847at2"/>
<dbReference type="Proteomes" id="UP000316628">
    <property type="component" value="Unassembled WGS sequence"/>
</dbReference>
<dbReference type="RefSeq" id="WP_141976137.1">
    <property type="nucleotide sequence ID" value="NZ_VFPP01000001.1"/>
</dbReference>
<protein>
    <submittedName>
        <fullName evidence="3">Pimeloyl-ACP methyl ester carboxylesterase</fullName>
    </submittedName>
</protein>
<dbReference type="PRINTS" id="PR00412">
    <property type="entry name" value="EPOXHYDRLASE"/>
</dbReference>
<comment type="caution">
    <text evidence="3">The sequence shown here is derived from an EMBL/GenBank/DDBJ whole genome shotgun (WGS) entry which is preliminary data.</text>
</comment>
<dbReference type="PRINTS" id="PR00111">
    <property type="entry name" value="ABHYDROLASE"/>
</dbReference>
<organism evidence="3 4">
    <name type="scientific">Saccharothrix saharensis</name>
    <dbReference type="NCBI Taxonomy" id="571190"/>
    <lineage>
        <taxon>Bacteria</taxon>
        <taxon>Bacillati</taxon>
        <taxon>Actinomycetota</taxon>
        <taxon>Actinomycetes</taxon>
        <taxon>Pseudonocardiales</taxon>
        <taxon>Pseudonocardiaceae</taxon>
        <taxon>Saccharothrix</taxon>
    </lineage>
</organism>
<dbReference type="AlphaFoldDB" id="A0A543J8E3"/>
<evidence type="ECO:0000259" key="2">
    <source>
        <dbReference type="Pfam" id="PF12697"/>
    </source>
</evidence>
<evidence type="ECO:0000313" key="3">
    <source>
        <dbReference type="EMBL" id="TQM79087.1"/>
    </source>
</evidence>
<dbReference type="Gene3D" id="3.40.50.1820">
    <property type="entry name" value="alpha/beta hydrolase"/>
    <property type="match status" value="1"/>
</dbReference>
<reference evidence="3 4" key="1">
    <citation type="submission" date="2019-06" db="EMBL/GenBank/DDBJ databases">
        <title>Sequencing the genomes of 1000 actinobacteria strains.</title>
        <authorList>
            <person name="Klenk H.-P."/>
        </authorList>
    </citation>
    <scope>NUCLEOTIDE SEQUENCE [LARGE SCALE GENOMIC DNA]</scope>
    <source>
        <strain evidence="3 4">DSM 45456</strain>
    </source>
</reference>
<dbReference type="InterPro" id="IPR000639">
    <property type="entry name" value="Epox_hydrolase-like"/>
</dbReference>
<dbReference type="PANTHER" id="PTHR43798:SF31">
    <property type="entry name" value="AB HYDROLASE SUPERFAMILY PROTEIN YCLE"/>
    <property type="match status" value="1"/>
</dbReference>
<sequence>MRVEDIDIAYDDEGDGIPVVLVHGHPFNRSMWRPQVERLRSRYRVIAPDLRGFGETPVRSGSLPWTAFADDLIGLLDRLGLERVVLCGLSMGGQVVMEVHRAHPSRVRALVLADTFPEGETVAGRELRHGMAARVLREGMGGYADEVLDKMLSPRNVVALPAVAEHVLGMMRGTSPVGAAVAWRARAERPDYVDSLSRATVPVLVVVGEEDEYTPVAVAERMHAAIPGSALAVIPGAGHLPNLERPDAFSDAVERFLAGV</sequence>
<evidence type="ECO:0000313" key="4">
    <source>
        <dbReference type="Proteomes" id="UP000316628"/>
    </source>
</evidence>
<dbReference type="SUPFAM" id="SSF53474">
    <property type="entry name" value="alpha/beta-Hydrolases"/>
    <property type="match status" value="1"/>
</dbReference>
<dbReference type="Pfam" id="PF12697">
    <property type="entry name" value="Abhydrolase_6"/>
    <property type="match status" value="1"/>
</dbReference>
<dbReference type="InterPro" id="IPR000073">
    <property type="entry name" value="AB_hydrolase_1"/>
</dbReference>
<dbReference type="PANTHER" id="PTHR43798">
    <property type="entry name" value="MONOACYLGLYCEROL LIPASE"/>
    <property type="match status" value="1"/>
</dbReference>
<accession>A0A543J8E3</accession>
<name>A0A543J8E3_9PSEU</name>
<keyword evidence="1" id="KW-0378">Hydrolase</keyword>
<dbReference type="InterPro" id="IPR050266">
    <property type="entry name" value="AB_hydrolase_sf"/>
</dbReference>
<evidence type="ECO:0000256" key="1">
    <source>
        <dbReference type="ARBA" id="ARBA00022801"/>
    </source>
</evidence>
<dbReference type="InterPro" id="IPR029058">
    <property type="entry name" value="AB_hydrolase_fold"/>
</dbReference>
<feature type="domain" description="AB hydrolase-1" evidence="2">
    <location>
        <begin position="19"/>
        <end position="252"/>
    </location>
</feature>
<dbReference type="GO" id="GO:0016787">
    <property type="term" value="F:hydrolase activity"/>
    <property type="evidence" value="ECO:0007669"/>
    <property type="project" value="UniProtKB-KW"/>
</dbReference>
<dbReference type="EMBL" id="VFPP01000001">
    <property type="protein sequence ID" value="TQM79087.1"/>
    <property type="molecule type" value="Genomic_DNA"/>
</dbReference>
<dbReference type="GO" id="GO:0016020">
    <property type="term" value="C:membrane"/>
    <property type="evidence" value="ECO:0007669"/>
    <property type="project" value="TreeGrafter"/>
</dbReference>
<gene>
    <name evidence="3" type="ORF">FHX81_1381</name>
</gene>
<proteinExistence type="predicted"/>